<protein>
    <recommendedName>
        <fullName evidence="7">Radical SAM core domain-containing protein</fullName>
    </recommendedName>
</protein>
<comment type="cofactor">
    <cofactor evidence="1">
        <name>[4Fe-4S] cluster</name>
        <dbReference type="ChEBI" id="CHEBI:49883"/>
    </cofactor>
</comment>
<keyword evidence="3" id="KW-0949">S-adenosyl-L-methionine</keyword>
<keyword evidence="9" id="KW-1185">Reference proteome</keyword>
<gene>
    <name evidence="8" type="ORF">RJ640_009339</name>
</gene>
<evidence type="ECO:0000313" key="9">
    <source>
        <dbReference type="Proteomes" id="UP001187471"/>
    </source>
</evidence>
<evidence type="ECO:0000259" key="7">
    <source>
        <dbReference type="PROSITE" id="PS51918"/>
    </source>
</evidence>
<dbReference type="InterPro" id="IPR013785">
    <property type="entry name" value="Aldolase_TIM"/>
</dbReference>
<dbReference type="GO" id="GO:0030488">
    <property type="term" value="P:tRNA methylation"/>
    <property type="evidence" value="ECO:0007669"/>
    <property type="project" value="TreeGrafter"/>
</dbReference>
<evidence type="ECO:0000256" key="3">
    <source>
        <dbReference type="ARBA" id="ARBA00022691"/>
    </source>
</evidence>
<evidence type="ECO:0000256" key="1">
    <source>
        <dbReference type="ARBA" id="ARBA00001966"/>
    </source>
</evidence>
<evidence type="ECO:0000313" key="8">
    <source>
        <dbReference type="EMBL" id="KAK2966567.1"/>
    </source>
</evidence>
<comment type="caution">
    <text evidence="8">The sequence shown here is derived from an EMBL/GenBank/DDBJ whole genome shotgun (WGS) entry which is preliminary data.</text>
</comment>
<dbReference type="InterPro" id="IPR040072">
    <property type="entry name" value="Methyltransferase_A"/>
</dbReference>
<dbReference type="Proteomes" id="UP001187471">
    <property type="component" value="Unassembled WGS sequence"/>
</dbReference>
<accession>A0AA88QEC7</accession>
<dbReference type="GO" id="GO:0046872">
    <property type="term" value="F:metal ion binding"/>
    <property type="evidence" value="ECO:0007669"/>
    <property type="project" value="UniProtKB-KW"/>
</dbReference>
<feature type="domain" description="Radical SAM core" evidence="7">
    <location>
        <begin position="184"/>
        <end position="262"/>
    </location>
</feature>
<evidence type="ECO:0000256" key="6">
    <source>
        <dbReference type="ARBA" id="ARBA00023014"/>
    </source>
</evidence>
<dbReference type="AlphaFoldDB" id="A0AA88QEC7"/>
<keyword evidence="2" id="KW-0004">4Fe-4S</keyword>
<reference evidence="8" key="1">
    <citation type="submission" date="2022-12" db="EMBL/GenBank/DDBJ databases">
        <title>Draft genome assemblies for two species of Escallonia (Escalloniales).</title>
        <authorList>
            <person name="Chanderbali A."/>
            <person name="Dervinis C."/>
            <person name="Anghel I."/>
            <person name="Soltis D."/>
            <person name="Soltis P."/>
            <person name="Zapata F."/>
        </authorList>
    </citation>
    <scope>NUCLEOTIDE SEQUENCE</scope>
    <source>
        <strain evidence="8">UCBG92.1500</strain>
        <tissue evidence="8">Leaf</tissue>
    </source>
</reference>
<dbReference type="GO" id="GO:0003824">
    <property type="term" value="F:catalytic activity"/>
    <property type="evidence" value="ECO:0007669"/>
    <property type="project" value="InterPro"/>
</dbReference>
<dbReference type="GO" id="GO:0051539">
    <property type="term" value="F:4 iron, 4 sulfur cluster binding"/>
    <property type="evidence" value="ECO:0007669"/>
    <property type="project" value="UniProtKB-KW"/>
</dbReference>
<dbReference type="InterPro" id="IPR007197">
    <property type="entry name" value="rSAM"/>
</dbReference>
<dbReference type="Gene3D" id="3.20.20.70">
    <property type="entry name" value="Aldolase class I"/>
    <property type="match status" value="1"/>
</dbReference>
<dbReference type="SUPFAM" id="SSF102114">
    <property type="entry name" value="Radical SAM enzymes"/>
    <property type="match status" value="1"/>
</dbReference>
<evidence type="ECO:0000256" key="4">
    <source>
        <dbReference type="ARBA" id="ARBA00022723"/>
    </source>
</evidence>
<organism evidence="8 9">
    <name type="scientific">Escallonia rubra</name>
    <dbReference type="NCBI Taxonomy" id="112253"/>
    <lineage>
        <taxon>Eukaryota</taxon>
        <taxon>Viridiplantae</taxon>
        <taxon>Streptophyta</taxon>
        <taxon>Embryophyta</taxon>
        <taxon>Tracheophyta</taxon>
        <taxon>Spermatophyta</taxon>
        <taxon>Magnoliopsida</taxon>
        <taxon>eudicotyledons</taxon>
        <taxon>Gunneridae</taxon>
        <taxon>Pentapetalae</taxon>
        <taxon>asterids</taxon>
        <taxon>campanulids</taxon>
        <taxon>Escalloniales</taxon>
        <taxon>Escalloniaceae</taxon>
        <taxon>Escallonia</taxon>
    </lineage>
</organism>
<dbReference type="EMBL" id="JAVXUO010003116">
    <property type="protein sequence ID" value="KAK2966567.1"/>
    <property type="molecule type" value="Genomic_DNA"/>
</dbReference>
<dbReference type="GO" id="GO:0070475">
    <property type="term" value="P:rRNA base methylation"/>
    <property type="evidence" value="ECO:0007669"/>
    <property type="project" value="TreeGrafter"/>
</dbReference>
<evidence type="ECO:0000256" key="5">
    <source>
        <dbReference type="ARBA" id="ARBA00023004"/>
    </source>
</evidence>
<proteinExistence type="predicted"/>
<dbReference type="InterPro" id="IPR058240">
    <property type="entry name" value="rSAM_sf"/>
</dbReference>
<keyword evidence="4" id="KW-0479">Metal-binding</keyword>
<name>A0AA88QEC7_9ASTE</name>
<evidence type="ECO:0000256" key="2">
    <source>
        <dbReference type="ARBA" id="ARBA00022485"/>
    </source>
</evidence>
<dbReference type="PANTHER" id="PTHR30544:SF5">
    <property type="entry name" value="RADICAL SAM CORE DOMAIN-CONTAINING PROTEIN"/>
    <property type="match status" value="1"/>
</dbReference>
<sequence>MALLQYMCSLPLARAMRSRALTVPSRSVTAVPSLGKASGTDLRVLLGLSEPELPQLAVDFGQGIHCDGSAGKGTWRSIKSWGQLAVHPGGGCGVEEEGKGRLFSNLLRGDPAGWSILFLLLFFSFQYMELGEEPPVAAGLEALLEPGFDLLGSCDLPVTRLLLLKLVDNRLIETVGIPVEDDKGSVRLTACVSSQVGCPLRCSFFATGKGSFSRNLKRHEIVELVSAIEEVFKHRVTNVVFMGMGEPMLNLKEVLGAHQCLN</sequence>
<dbReference type="PROSITE" id="PS51918">
    <property type="entry name" value="RADICAL_SAM"/>
    <property type="match status" value="1"/>
</dbReference>
<dbReference type="PANTHER" id="PTHR30544">
    <property type="entry name" value="23S RRNA METHYLTRANSFERASE"/>
    <property type="match status" value="1"/>
</dbReference>
<keyword evidence="6" id="KW-0411">Iron-sulfur</keyword>
<keyword evidence="5" id="KW-0408">Iron</keyword>